<dbReference type="STRING" id="529704.SAMN02927913_3041"/>
<name>A0A1H6VDM2_9GAMM</name>
<evidence type="ECO:0000313" key="3">
    <source>
        <dbReference type="EMBL" id="SEJ01094.1"/>
    </source>
</evidence>
<dbReference type="GO" id="GO:0005507">
    <property type="term" value="F:copper ion binding"/>
    <property type="evidence" value="ECO:0007669"/>
    <property type="project" value="InterPro"/>
</dbReference>
<dbReference type="GO" id="GO:0006878">
    <property type="term" value="P:intracellular copper ion homeostasis"/>
    <property type="evidence" value="ECO:0007669"/>
    <property type="project" value="InterPro"/>
</dbReference>
<feature type="compositionally biased region" description="Low complexity" evidence="1">
    <location>
        <begin position="132"/>
        <end position="145"/>
    </location>
</feature>
<feature type="region of interest" description="Disordered" evidence="1">
    <location>
        <begin position="58"/>
        <end position="160"/>
    </location>
</feature>
<keyword evidence="4" id="KW-1185">Reference proteome</keyword>
<proteinExistence type="predicted"/>
<reference evidence="3 4" key="1">
    <citation type="submission" date="2016-10" db="EMBL/GenBank/DDBJ databases">
        <authorList>
            <person name="de Groot N.N."/>
        </authorList>
    </citation>
    <scope>NUCLEOTIDE SEQUENCE [LARGE SCALE GENOMIC DNA]</scope>
    <source>
        <strain evidence="3 4">DSM 26515</strain>
    </source>
</reference>
<keyword evidence="2" id="KW-0732">Signal</keyword>
<feature type="chain" id="PRO_5011674297" evidence="2">
    <location>
        <begin position="30"/>
        <end position="383"/>
    </location>
</feature>
<evidence type="ECO:0000256" key="2">
    <source>
        <dbReference type="SAM" id="SignalP"/>
    </source>
</evidence>
<protein>
    <submittedName>
        <fullName evidence="3">Copper resistance protein B</fullName>
    </submittedName>
</protein>
<dbReference type="EMBL" id="FNYC01000004">
    <property type="protein sequence ID" value="SEJ01094.1"/>
    <property type="molecule type" value="Genomic_DNA"/>
</dbReference>
<feature type="compositionally biased region" description="Low complexity" evidence="1">
    <location>
        <begin position="75"/>
        <end position="85"/>
    </location>
</feature>
<accession>A0A1H6VDM2</accession>
<sequence>MNGTRLSPALPRLALAIALLASMPLAGWAQNVPAANADAMATMPGMDHGSMDGMAMPAPAGTARRPAHPRKLAPASTTHAHASSAMQVMDHGSMQGMDQGSMEGMDEGSVQHEDASSPQMIEQGSMPGMDDSSQQGMPMGPMQGGSPPPDARDPDYSAGTDYGPTHGLGMAMNDNPRFGKLLLNQLEVAHGRQGNGHRWDAEAWYGNDDDKLWLRTEGERARGALESADLEAFWNHTLGTFWNTQIGLRTDAGRGPDRTWAAFGIQGLAPYWFELEATGYVGAAGRTAARVRADYELLLTQRLVLQPEFDANLYGRADPARRLGAGLSDAELGLRLRYEIRRQFAPYIGVVWVRRLGGTADFARAEGEGIFDRQWVAGVRIWF</sequence>
<organism evidence="3 4">
    <name type="scientific">Frateuria terrea</name>
    <dbReference type="NCBI Taxonomy" id="529704"/>
    <lineage>
        <taxon>Bacteria</taxon>
        <taxon>Pseudomonadati</taxon>
        <taxon>Pseudomonadota</taxon>
        <taxon>Gammaproteobacteria</taxon>
        <taxon>Lysobacterales</taxon>
        <taxon>Rhodanobacteraceae</taxon>
        <taxon>Frateuria</taxon>
    </lineage>
</organism>
<gene>
    <name evidence="3" type="ORF">SAMN04487997_2189</name>
</gene>
<dbReference type="InterPro" id="IPR007939">
    <property type="entry name" value="Cu-R_B_prcur"/>
</dbReference>
<evidence type="ECO:0000256" key="1">
    <source>
        <dbReference type="SAM" id="MobiDB-lite"/>
    </source>
</evidence>
<dbReference type="AlphaFoldDB" id="A0A1H6VDM2"/>
<evidence type="ECO:0000313" key="4">
    <source>
        <dbReference type="Proteomes" id="UP000199420"/>
    </source>
</evidence>
<dbReference type="RefSeq" id="WP_175483738.1">
    <property type="nucleotide sequence ID" value="NZ_FNYC01000004.1"/>
</dbReference>
<dbReference type="GO" id="GO:0009279">
    <property type="term" value="C:cell outer membrane"/>
    <property type="evidence" value="ECO:0007669"/>
    <property type="project" value="InterPro"/>
</dbReference>
<feature type="signal peptide" evidence="2">
    <location>
        <begin position="1"/>
        <end position="29"/>
    </location>
</feature>
<dbReference type="Proteomes" id="UP000199420">
    <property type="component" value="Unassembled WGS sequence"/>
</dbReference>
<dbReference type="Pfam" id="PF05275">
    <property type="entry name" value="CopB"/>
    <property type="match status" value="1"/>
</dbReference>